<evidence type="ECO:0000256" key="3">
    <source>
        <dbReference type="ARBA" id="ARBA00023125"/>
    </source>
</evidence>
<dbReference type="PANTHER" id="PTHR31072">
    <property type="entry name" value="TRANSCRIPTION FACTOR TCP4-RELATED"/>
    <property type="match status" value="1"/>
</dbReference>
<protein>
    <recommendedName>
        <fullName evidence="7">TCP domain-containing protein</fullName>
    </recommendedName>
</protein>
<evidence type="ECO:0000256" key="1">
    <source>
        <dbReference type="ARBA" id="ARBA00004123"/>
    </source>
</evidence>
<dbReference type="EMBL" id="KK914582">
    <property type="protein sequence ID" value="KDP32396.1"/>
    <property type="molecule type" value="Genomic_DNA"/>
</dbReference>
<name>A0A067K829_JATCU</name>
<dbReference type="InterPro" id="IPR017887">
    <property type="entry name" value="TF_TCP_subgr"/>
</dbReference>
<gene>
    <name evidence="8" type="ORF">JCGZ_13321</name>
</gene>
<dbReference type="Pfam" id="PF03634">
    <property type="entry name" value="TCP"/>
    <property type="match status" value="1"/>
</dbReference>
<keyword evidence="5" id="KW-0539">Nucleus</keyword>
<dbReference type="InterPro" id="IPR005333">
    <property type="entry name" value="Transcription_factor_TCP"/>
</dbReference>
<dbReference type="Proteomes" id="UP000027138">
    <property type="component" value="Unassembled WGS sequence"/>
</dbReference>
<dbReference type="OrthoDB" id="1911901at2759"/>
<comment type="subcellular location">
    <subcellularLocation>
        <location evidence="1">Nucleus</location>
    </subcellularLocation>
</comment>
<evidence type="ECO:0000256" key="2">
    <source>
        <dbReference type="ARBA" id="ARBA00023015"/>
    </source>
</evidence>
<evidence type="ECO:0000313" key="9">
    <source>
        <dbReference type="Proteomes" id="UP000027138"/>
    </source>
</evidence>
<dbReference type="PANTHER" id="PTHR31072:SF239">
    <property type="entry name" value="TRANSCRIPTION FACTOR TCP21-RELATED"/>
    <property type="match status" value="1"/>
</dbReference>
<keyword evidence="9" id="KW-1185">Reference proteome</keyword>
<feature type="region of interest" description="Disordered" evidence="6">
    <location>
        <begin position="16"/>
        <end position="63"/>
    </location>
</feature>
<dbReference type="GO" id="GO:0003700">
    <property type="term" value="F:DNA-binding transcription factor activity"/>
    <property type="evidence" value="ECO:0007669"/>
    <property type="project" value="InterPro"/>
</dbReference>
<feature type="domain" description="TCP" evidence="7">
    <location>
        <begin position="52"/>
        <end position="81"/>
    </location>
</feature>
<organism evidence="8 9">
    <name type="scientific">Jatropha curcas</name>
    <name type="common">Barbados nut</name>
    <dbReference type="NCBI Taxonomy" id="180498"/>
    <lineage>
        <taxon>Eukaryota</taxon>
        <taxon>Viridiplantae</taxon>
        <taxon>Streptophyta</taxon>
        <taxon>Embryophyta</taxon>
        <taxon>Tracheophyta</taxon>
        <taxon>Spermatophyta</taxon>
        <taxon>Magnoliopsida</taxon>
        <taxon>eudicotyledons</taxon>
        <taxon>Gunneridae</taxon>
        <taxon>Pentapetalae</taxon>
        <taxon>rosids</taxon>
        <taxon>fabids</taxon>
        <taxon>Malpighiales</taxon>
        <taxon>Euphorbiaceae</taxon>
        <taxon>Crotonoideae</taxon>
        <taxon>Jatropheae</taxon>
        <taxon>Jatropha</taxon>
    </lineage>
</organism>
<dbReference type="STRING" id="180498.A0A067K829"/>
<evidence type="ECO:0000259" key="7">
    <source>
        <dbReference type="Pfam" id="PF03634"/>
    </source>
</evidence>
<evidence type="ECO:0000256" key="6">
    <source>
        <dbReference type="SAM" id="MobiDB-lite"/>
    </source>
</evidence>
<proteinExistence type="predicted"/>
<reference evidence="8 9" key="1">
    <citation type="journal article" date="2014" name="PLoS ONE">
        <title>Global Analysis of Gene Expression Profiles in Physic Nut (Jatropha curcas L.) Seedlings Exposed to Salt Stress.</title>
        <authorList>
            <person name="Zhang L."/>
            <person name="Zhang C."/>
            <person name="Wu P."/>
            <person name="Chen Y."/>
            <person name="Li M."/>
            <person name="Jiang H."/>
            <person name="Wu G."/>
        </authorList>
    </citation>
    <scope>NUCLEOTIDE SEQUENCE [LARGE SCALE GENOMIC DNA]</scope>
    <source>
        <strain evidence="9">cv. GZQX0401</strain>
        <tissue evidence="8">Young leaves</tissue>
    </source>
</reference>
<accession>A0A067K829</accession>
<keyword evidence="4" id="KW-0804">Transcription</keyword>
<evidence type="ECO:0000256" key="4">
    <source>
        <dbReference type="ARBA" id="ARBA00023163"/>
    </source>
</evidence>
<sequence length="125" mass="13324">MKLCYYSEIRGARNQTTASGGGGGGVTNGAIIDSQRQQPPGTKGALAVKKPASKDRHSKVDGRGRRIRMPIICAARVFQLTPPNENGHFVRVALFAPVSTSSLIELASVLLWSPAAGYLGYRSLQ</sequence>
<keyword evidence="2" id="KW-0805">Transcription regulation</keyword>
<dbReference type="GO" id="GO:0043565">
    <property type="term" value="F:sequence-specific DNA binding"/>
    <property type="evidence" value="ECO:0007669"/>
    <property type="project" value="TreeGrafter"/>
</dbReference>
<dbReference type="AlphaFoldDB" id="A0A067K829"/>
<keyword evidence="3" id="KW-0238">DNA-binding</keyword>
<evidence type="ECO:0000313" key="8">
    <source>
        <dbReference type="EMBL" id="KDP32396.1"/>
    </source>
</evidence>
<evidence type="ECO:0000256" key="5">
    <source>
        <dbReference type="ARBA" id="ARBA00023242"/>
    </source>
</evidence>
<feature type="compositionally biased region" description="Basic and acidic residues" evidence="6">
    <location>
        <begin position="52"/>
        <end position="63"/>
    </location>
</feature>
<dbReference type="GO" id="GO:0005634">
    <property type="term" value="C:nucleus"/>
    <property type="evidence" value="ECO:0007669"/>
    <property type="project" value="UniProtKB-SubCell"/>
</dbReference>